<dbReference type="Proteomes" id="UP001159363">
    <property type="component" value="Chromosome 1"/>
</dbReference>
<comment type="caution">
    <text evidence="1">The sequence shown here is derived from an EMBL/GenBank/DDBJ whole genome shotgun (WGS) entry which is preliminary data.</text>
</comment>
<keyword evidence="2" id="KW-1185">Reference proteome</keyword>
<accession>A0ABQ9IJS8</accession>
<proteinExistence type="predicted"/>
<evidence type="ECO:0000313" key="2">
    <source>
        <dbReference type="Proteomes" id="UP001159363"/>
    </source>
</evidence>
<dbReference type="EMBL" id="JARBHB010000001">
    <property type="protein sequence ID" value="KAJ8896909.1"/>
    <property type="molecule type" value="Genomic_DNA"/>
</dbReference>
<gene>
    <name evidence="1" type="ORF">PR048_002255</name>
</gene>
<protein>
    <submittedName>
        <fullName evidence="1">Uncharacterized protein</fullName>
    </submittedName>
</protein>
<organism evidence="1 2">
    <name type="scientific">Dryococelus australis</name>
    <dbReference type="NCBI Taxonomy" id="614101"/>
    <lineage>
        <taxon>Eukaryota</taxon>
        <taxon>Metazoa</taxon>
        <taxon>Ecdysozoa</taxon>
        <taxon>Arthropoda</taxon>
        <taxon>Hexapoda</taxon>
        <taxon>Insecta</taxon>
        <taxon>Pterygota</taxon>
        <taxon>Neoptera</taxon>
        <taxon>Polyneoptera</taxon>
        <taxon>Phasmatodea</taxon>
        <taxon>Verophasmatodea</taxon>
        <taxon>Anareolatae</taxon>
        <taxon>Phasmatidae</taxon>
        <taxon>Eurycanthinae</taxon>
        <taxon>Dryococelus</taxon>
    </lineage>
</organism>
<reference evidence="1 2" key="1">
    <citation type="submission" date="2023-02" db="EMBL/GenBank/DDBJ databases">
        <title>LHISI_Scaffold_Assembly.</title>
        <authorList>
            <person name="Stuart O.P."/>
            <person name="Cleave R."/>
            <person name="Magrath M.J.L."/>
            <person name="Mikheyev A.S."/>
        </authorList>
    </citation>
    <scope>NUCLEOTIDE SEQUENCE [LARGE SCALE GENOMIC DNA]</scope>
    <source>
        <strain evidence="1">Daus_M_001</strain>
        <tissue evidence="1">Leg muscle</tissue>
    </source>
</reference>
<evidence type="ECO:0000313" key="1">
    <source>
        <dbReference type="EMBL" id="KAJ8896909.1"/>
    </source>
</evidence>
<sequence>MGILQAKKACYITKAGQRYPCIVRQGIFLLGNGVSSGTRKAPAYLDLSSAFEAEKRGSDKDNIATQIKCSNAAKGMALNWLKPGSIPGRVTPVVRYVGTVPDYAAGRRISSGISSFPPLFNYGATPYSPRSPLSALKTSLLGVAQISSLILLSHTRGRDGHQRLTACLNPIPSITATRQASRKYVHYNNIHVFPLQDAMGQELMQLPLIMYCRKILDLGASVHDKNSHLQPDLTGKFLFSCKMRTISAEHGRKRGIKGFQFPCAPPHILFRNLYAQEPHPGTSVAQWLAHSPPTTVIWIRSPAGSLPDFRMWELCWTMPLAGVFSRGTPASPALAFQRRSILGFHFMSCPGMTGTYGYQLESPSLGERCLVLGSLPTQKRTGFNPRPGHSEFWKWESCRMMPLVGGFSRGSPVSPGLAFRHYSMPSLHPHWRSNLFPPSQIFCHEKKYYQGKKNE</sequence>
<name>A0ABQ9IJS8_9NEOP</name>